<dbReference type="AlphaFoldDB" id="A0A7K1UKP9"/>
<accession>A0A7K1UKP9</accession>
<evidence type="ECO:0000313" key="2">
    <source>
        <dbReference type="EMBL" id="MVT27004.1"/>
    </source>
</evidence>
<evidence type="ECO:0000313" key="3">
    <source>
        <dbReference type="Proteomes" id="UP000460157"/>
    </source>
</evidence>
<keyword evidence="3" id="KW-1185">Reference proteome</keyword>
<sequence length="170" mass="17932">MPDKPIQTSWLGTRVLPAAHRARRAARKAVRTARSRLRPSIGSLGSTGLDLPTTDLTAPGGPGQVRRCDVVVVSVPAGQQGIPQPWLPVLIAAERHSVPTVLLVTAAEELDQPLAAVVTHLAVTQQPLLPQVQDFAGAERTARLEPGSPPREQTAALLALTGTHTPVEKA</sequence>
<evidence type="ECO:0000256" key="1">
    <source>
        <dbReference type="SAM" id="MobiDB-lite"/>
    </source>
</evidence>
<proteinExistence type="predicted"/>
<dbReference type="EMBL" id="WRPM01000084">
    <property type="protein sequence ID" value="MVT27004.1"/>
    <property type="molecule type" value="Genomic_DNA"/>
</dbReference>
<protein>
    <submittedName>
        <fullName evidence="2">Uncharacterized protein</fullName>
    </submittedName>
</protein>
<dbReference type="RefSeq" id="WP_157324541.1">
    <property type="nucleotide sequence ID" value="NZ_BMFX01000030.1"/>
</dbReference>
<name>A0A7K1UKP9_9MICC</name>
<reference evidence="2 3" key="1">
    <citation type="submission" date="2019-12" db="EMBL/GenBank/DDBJ databases">
        <title>Nesterenkonia muleiensis sp. nov., a novel actinobacterium isolated from sap of Populus euphratica.</title>
        <authorList>
            <person name="Wang R."/>
        </authorList>
    </citation>
    <scope>NUCLEOTIDE SEQUENCE [LARGE SCALE GENOMIC DNA]</scope>
    <source>
        <strain evidence="2 3">F10</strain>
    </source>
</reference>
<gene>
    <name evidence="2" type="ORF">GNZ21_11645</name>
</gene>
<feature type="region of interest" description="Disordered" evidence="1">
    <location>
        <begin position="41"/>
        <end position="62"/>
    </location>
</feature>
<comment type="caution">
    <text evidence="2">The sequence shown here is derived from an EMBL/GenBank/DDBJ whole genome shotgun (WGS) entry which is preliminary data.</text>
</comment>
<dbReference type="Proteomes" id="UP000460157">
    <property type="component" value="Unassembled WGS sequence"/>
</dbReference>
<dbReference type="OrthoDB" id="4964865at2"/>
<organism evidence="2 3">
    <name type="scientific">Nesterenkonia alkaliphila</name>
    <dbReference type="NCBI Taxonomy" id="1463631"/>
    <lineage>
        <taxon>Bacteria</taxon>
        <taxon>Bacillati</taxon>
        <taxon>Actinomycetota</taxon>
        <taxon>Actinomycetes</taxon>
        <taxon>Micrococcales</taxon>
        <taxon>Micrococcaceae</taxon>
        <taxon>Nesterenkonia</taxon>
    </lineage>
</organism>